<reference evidence="2" key="1">
    <citation type="submission" date="2024-02" db="UniProtKB">
        <authorList>
            <consortium name="WormBaseParasite"/>
        </authorList>
    </citation>
    <scope>IDENTIFICATION</scope>
</reference>
<keyword evidence="1" id="KW-1185">Reference proteome</keyword>
<evidence type="ECO:0000313" key="2">
    <source>
        <dbReference type="WBParaSite" id="MBELARI_LOCUS16807"/>
    </source>
</evidence>
<sequence length="307" mass="34284">MPPTGDSANNEQTLLRHYSDADPFDPMSIGGGDQFDDLLDSFLYSLRLPAKCMPLLEIAASGEKSSGSRVNQTMSAGKWTFIATQAYMSPFDEMSTNFQVDRAFLSEDDPVDLVLEIMEYHSGNLVVKFLDRHEQSVMDDYCWSQPTNVPFNTTLVYGLPTKVAAVVTWTQGDEEATADAEPKGFLAKIHAKPATTPMPFQRMPQKLIVLLLLGIVSTTFAIRCYEDVNTKDKFTSSGERCSELCLKKWKQDVPPKDERYEWDCGCSSDQSTPIVYTCLEEGIHHDVAGGQTYLVRCCKGDFCNTDK</sequence>
<dbReference type="AlphaFoldDB" id="A0AAF3ESL0"/>
<dbReference type="Proteomes" id="UP000887575">
    <property type="component" value="Unassembled WGS sequence"/>
</dbReference>
<dbReference type="InterPro" id="IPR045860">
    <property type="entry name" value="Snake_toxin-like_sf"/>
</dbReference>
<proteinExistence type="predicted"/>
<organism evidence="1 2">
    <name type="scientific">Mesorhabditis belari</name>
    <dbReference type="NCBI Taxonomy" id="2138241"/>
    <lineage>
        <taxon>Eukaryota</taxon>
        <taxon>Metazoa</taxon>
        <taxon>Ecdysozoa</taxon>
        <taxon>Nematoda</taxon>
        <taxon>Chromadorea</taxon>
        <taxon>Rhabditida</taxon>
        <taxon>Rhabditina</taxon>
        <taxon>Rhabditomorpha</taxon>
        <taxon>Rhabditoidea</taxon>
        <taxon>Rhabditidae</taxon>
        <taxon>Mesorhabditinae</taxon>
        <taxon>Mesorhabditis</taxon>
    </lineage>
</organism>
<dbReference type="WBParaSite" id="MBELARI_LOCUS16807">
    <property type="protein sequence ID" value="MBELARI_LOCUS16807"/>
    <property type="gene ID" value="MBELARI_LOCUS16807"/>
</dbReference>
<dbReference type="SUPFAM" id="SSF57302">
    <property type="entry name" value="Snake toxin-like"/>
    <property type="match status" value="1"/>
</dbReference>
<evidence type="ECO:0000313" key="1">
    <source>
        <dbReference type="Proteomes" id="UP000887575"/>
    </source>
</evidence>
<name>A0AAF3ESL0_9BILA</name>
<accession>A0AAF3ESL0</accession>
<protein>
    <submittedName>
        <fullName evidence="2">Uncharacterized protein</fullName>
    </submittedName>
</protein>